<dbReference type="AlphaFoldDB" id="A0A8H6AYM4"/>
<dbReference type="Proteomes" id="UP000531561">
    <property type="component" value="Unassembled WGS sequence"/>
</dbReference>
<comment type="caution">
    <text evidence="2">The sequence shown here is derived from an EMBL/GenBank/DDBJ whole genome shotgun (WGS) entry which is preliminary data.</text>
</comment>
<name>A0A8H6AYM4_9HELO</name>
<protein>
    <submittedName>
        <fullName evidence="2">Uncharacterized protein</fullName>
    </submittedName>
</protein>
<reference evidence="2 3" key="1">
    <citation type="journal article" date="2020" name="Phytopathology">
        <title>A high-quality genome resource of Botrytis fragariae, a new and rapidly spreading fungal pathogen causing strawberry gray mold in the U.S.A.</title>
        <authorList>
            <person name="Wu Y."/>
            <person name="Saski C.A."/>
            <person name="Schnabel G."/>
            <person name="Xiao S."/>
            <person name="Hu M."/>
        </authorList>
    </citation>
    <scope>NUCLEOTIDE SEQUENCE [LARGE SCALE GENOMIC DNA]</scope>
    <source>
        <strain evidence="2 3">BVB16</strain>
    </source>
</reference>
<feature type="region of interest" description="Disordered" evidence="1">
    <location>
        <begin position="144"/>
        <end position="186"/>
    </location>
</feature>
<feature type="compositionally biased region" description="Basic and acidic residues" evidence="1">
    <location>
        <begin position="340"/>
        <end position="352"/>
    </location>
</feature>
<gene>
    <name evidence="2" type="ORF">Bfra_002426</name>
</gene>
<feature type="compositionally biased region" description="Basic residues" evidence="1">
    <location>
        <begin position="149"/>
        <end position="164"/>
    </location>
</feature>
<dbReference type="GeneID" id="59256538"/>
<dbReference type="OrthoDB" id="3557096at2759"/>
<feature type="compositionally biased region" description="Polar residues" evidence="1">
    <location>
        <begin position="325"/>
        <end position="339"/>
    </location>
</feature>
<keyword evidence="3" id="KW-1185">Reference proteome</keyword>
<feature type="region of interest" description="Disordered" evidence="1">
    <location>
        <begin position="295"/>
        <end position="352"/>
    </location>
</feature>
<feature type="region of interest" description="Disordered" evidence="1">
    <location>
        <begin position="77"/>
        <end position="106"/>
    </location>
</feature>
<proteinExistence type="predicted"/>
<dbReference type="RefSeq" id="XP_037194974.1">
    <property type="nucleotide sequence ID" value="XM_037332846.1"/>
</dbReference>
<evidence type="ECO:0000313" key="3">
    <source>
        <dbReference type="Proteomes" id="UP000531561"/>
    </source>
</evidence>
<accession>A0A8H6AYM4</accession>
<evidence type="ECO:0000256" key="1">
    <source>
        <dbReference type="SAM" id="MobiDB-lite"/>
    </source>
</evidence>
<sequence>MREEGWEEEELIEGSPQIPNFKAFKLAKFEAKDKSERLAKIEIWEESMKRGKARKQCMGSVEGAACTRNVQEELPLVSSTPSPLSQDSICNNRQEPVAPETSGWTEEEKEQAIHNGIYGDAYGDIYGDVYWDTNVDIHEENLVSESLSRTRRKKSNRSKQRKKAAERQASLQIHGLLPVPLPPQPLQEQFNRTVSQHDSVALRPKSNNNQLEVRGQKAGREMTMGRFSSEGLTLQQDRLKQIADLRKRIIARKALLQAQGLLPVSPSRQNVIENFIRTLRDGNSEAKIFNPLNIQEDENRQKTPEIMGSENLGSGASPQKKDSNQHITKSPKTYQGKYTTSEKEREPSTSIPDEIRVLLQREKERRQRLSALDNVELVEKREQEQELSVSERIRLSIENTKSRSVPTKICDVSEKTHLEIVKKRAALSDQGSSLYAPAAPQKPWHNSSSVLRNESREVLQLDEQGNHAMEGAQDGELLPVLKDAGFLPENLDMEIDTVIEHGDQEDIAKLVSIPQNIGVILDNARRSIPEMLSQLLFPSEEVEEIMKMENEWFGWLGMDADIDTDIEDWINVTTPSPKPPIEHASEDITLRATPDTLSELFNISEDIEDMVNTENEWFGWLGMDIDVEDFADGFARC</sequence>
<dbReference type="EMBL" id="JABFCT010000004">
    <property type="protein sequence ID" value="KAF5876028.1"/>
    <property type="molecule type" value="Genomic_DNA"/>
</dbReference>
<organism evidence="2 3">
    <name type="scientific">Botrytis fragariae</name>
    <dbReference type="NCBI Taxonomy" id="1964551"/>
    <lineage>
        <taxon>Eukaryota</taxon>
        <taxon>Fungi</taxon>
        <taxon>Dikarya</taxon>
        <taxon>Ascomycota</taxon>
        <taxon>Pezizomycotina</taxon>
        <taxon>Leotiomycetes</taxon>
        <taxon>Helotiales</taxon>
        <taxon>Sclerotiniaceae</taxon>
        <taxon>Botrytis</taxon>
    </lineage>
</organism>
<evidence type="ECO:0000313" key="2">
    <source>
        <dbReference type="EMBL" id="KAF5876028.1"/>
    </source>
</evidence>